<reference evidence="5 6" key="1">
    <citation type="submission" date="2017-08" db="EMBL/GenBank/DDBJ databases">
        <title>Reclassification of Bisgaard taxon 37 and 44.</title>
        <authorList>
            <person name="Christensen H."/>
        </authorList>
    </citation>
    <scope>NUCLEOTIDE SEQUENCE [LARGE SCALE GENOMIC DNA]</scope>
    <source>
        <strain evidence="5 6">EEAB3T1</strain>
    </source>
</reference>
<accession>A0A3A1Y3D5</accession>
<comment type="caution">
    <text evidence="5">The sequence shown here is derived from an EMBL/GenBank/DDBJ whole genome shotgun (WGS) entry which is preliminary data.</text>
</comment>
<dbReference type="OrthoDB" id="9798929at2"/>
<dbReference type="AlphaFoldDB" id="A0A3A1Y3D5"/>
<evidence type="ECO:0000256" key="2">
    <source>
        <dbReference type="ARBA" id="ARBA00022747"/>
    </source>
</evidence>
<dbReference type="Pfam" id="PF01420">
    <property type="entry name" value="Methylase_S"/>
    <property type="match status" value="1"/>
</dbReference>
<keyword evidence="2" id="KW-0680">Restriction system</keyword>
<dbReference type="GO" id="GO:0003677">
    <property type="term" value="F:DNA binding"/>
    <property type="evidence" value="ECO:0007669"/>
    <property type="project" value="UniProtKB-KW"/>
</dbReference>
<dbReference type="Proteomes" id="UP000265964">
    <property type="component" value="Unassembled WGS sequence"/>
</dbReference>
<organism evidence="5 6">
    <name type="scientific">Psittacicella gerlachiana</name>
    <dbReference type="NCBI Taxonomy" id="2028574"/>
    <lineage>
        <taxon>Bacteria</taxon>
        <taxon>Pseudomonadati</taxon>
        <taxon>Pseudomonadota</taxon>
        <taxon>Gammaproteobacteria</taxon>
        <taxon>Pasteurellales</taxon>
        <taxon>Psittacicellaceae</taxon>
        <taxon>Psittacicella</taxon>
    </lineage>
</organism>
<dbReference type="InterPro" id="IPR000055">
    <property type="entry name" value="Restrct_endonuc_typeI_TRD"/>
</dbReference>
<evidence type="ECO:0000259" key="4">
    <source>
        <dbReference type="Pfam" id="PF01420"/>
    </source>
</evidence>
<dbReference type="EMBL" id="NRJF01000264">
    <property type="protein sequence ID" value="RIY31756.1"/>
    <property type="molecule type" value="Genomic_DNA"/>
</dbReference>
<proteinExistence type="inferred from homology"/>
<dbReference type="Gene3D" id="3.90.220.20">
    <property type="entry name" value="DNA methylase specificity domains"/>
    <property type="match status" value="1"/>
</dbReference>
<keyword evidence="3" id="KW-0238">DNA-binding</keyword>
<comment type="similarity">
    <text evidence="1">Belongs to the type-I restriction system S methylase family.</text>
</comment>
<dbReference type="SUPFAM" id="SSF116734">
    <property type="entry name" value="DNA methylase specificity domain"/>
    <property type="match status" value="1"/>
</dbReference>
<feature type="domain" description="Type I restriction modification DNA specificity" evidence="4">
    <location>
        <begin position="14"/>
        <end position="156"/>
    </location>
</feature>
<evidence type="ECO:0000256" key="3">
    <source>
        <dbReference type="ARBA" id="ARBA00023125"/>
    </source>
</evidence>
<name>A0A3A1Y3D5_9GAMM</name>
<sequence length="157" mass="18488">MKPHLRFKNFHGSWQKSTLYSITSIKSSDRKASDYEKYYDSGEYPVFDVKGEIANVKDYDSDKPYIAIVKDGSVGKIFLCPEKSSVISTINYLYNKENIDILFLYHLIAHQISWEKYIVGTSIPHIYYKDYSLEQVYVPKYNEQKKIGQFFKELDSY</sequence>
<dbReference type="RefSeq" id="WP_119535280.1">
    <property type="nucleotide sequence ID" value="NZ_NRJF01000264.1"/>
</dbReference>
<dbReference type="GO" id="GO:0009307">
    <property type="term" value="P:DNA restriction-modification system"/>
    <property type="evidence" value="ECO:0007669"/>
    <property type="project" value="UniProtKB-KW"/>
</dbReference>
<evidence type="ECO:0000256" key="1">
    <source>
        <dbReference type="ARBA" id="ARBA00010923"/>
    </source>
</evidence>
<dbReference type="InterPro" id="IPR044946">
    <property type="entry name" value="Restrct_endonuc_typeI_TRD_sf"/>
</dbReference>
<evidence type="ECO:0000313" key="6">
    <source>
        <dbReference type="Proteomes" id="UP000265964"/>
    </source>
</evidence>
<keyword evidence="6" id="KW-1185">Reference proteome</keyword>
<evidence type="ECO:0000313" key="5">
    <source>
        <dbReference type="EMBL" id="RIY31756.1"/>
    </source>
</evidence>
<gene>
    <name evidence="5" type="ORF">CKF59_07435</name>
</gene>
<protein>
    <recommendedName>
        <fullName evidence="4">Type I restriction modification DNA specificity domain-containing protein</fullName>
    </recommendedName>
</protein>